<accession>A0A8T7M2B7</accession>
<dbReference type="GO" id="GO:0005886">
    <property type="term" value="C:plasma membrane"/>
    <property type="evidence" value="ECO:0007669"/>
    <property type="project" value="UniProtKB-SubCell"/>
</dbReference>
<dbReference type="EMBL" id="JACATZ010000001">
    <property type="protein sequence ID" value="NWJ46380.1"/>
    <property type="molecule type" value="Genomic_DNA"/>
</dbReference>
<sequence>MDLGFFLRGLLIGFSIAASVGPIWVLVMRRTLAYGSLPGLVSGLGVATADGLYGAIGGFGLTFVSSLLVEQSLWLRLIGGGFMCYLGIKIALAAPVAREAKDSGGKLSRLYLSTFLLTLTNPMTIISFAVILAGLGAGSTNGDYVATLILIVGVFSGSSLWWVVMTTLLGLLHKKITPQIMRWINWISGFIICAFGVVALLTLF</sequence>
<protein>
    <submittedName>
        <fullName evidence="8">LysE family translocator</fullName>
    </submittedName>
    <submittedName>
        <fullName evidence="7">LysE family transporter</fullName>
    </submittedName>
</protein>
<gene>
    <name evidence="7" type="ORF">HXX08_10925</name>
    <name evidence="8" type="ORF">OZ401_001529</name>
</gene>
<keyword evidence="10" id="KW-1185">Reference proteome</keyword>
<evidence type="ECO:0000256" key="6">
    <source>
        <dbReference type="SAM" id="Phobius"/>
    </source>
</evidence>
<name>A0A8T7M2B7_9CHLR</name>
<evidence type="ECO:0000313" key="9">
    <source>
        <dbReference type="Proteomes" id="UP000521676"/>
    </source>
</evidence>
<feature type="transmembrane region" description="Helical" evidence="6">
    <location>
        <begin position="183"/>
        <end position="203"/>
    </location>
</feature>
<dbReference type="InterPro" id="IPR001123">
    <property type="entry name" value="LeuE-type"/>
</dbReference>
<dbReference type="Pfam" id="PF01810">
    <property type="entry name" value="LysE"/>
    <property type="match status" value="1"/>
</dbReference>
<evidence type="ECO:0000256" key="4">
    <source>
        <dbReference type="ARBA" id="ARBA00022989"/>
    </source>
</evidence>
<dbReference type="PANTHER" id="PTHR30086:SF20">
    <property type="entry name" value="ARGININE EXPORTER PROTEIN ARGO-RELATED"/>
    <property type="match status" value="1"/>
</dbReference>
<evidence type="ECO:0000313" key="8">
    <source>
        <dbReference type="EMBL" id="WJW65751.1"/>
    </source>
</evidence>
<feature type="transmembrane region" description="Helical" evidence="6">
    <location>
        <begin position="144"/>
        <end position="171"/>
    </location>
</feature>
<dbReference type="Proteomes" id="UP001431572">
    <property type="component" value="Chromosome 1"/>
</dbReference>
<dbReference type="EMBL" id="CP128399">
    <property type="protein sequence ID" value="WJW65751.1"/>
    <property type="molecule type" value="Genomic_DNA"/>
</dbReference>
<comment type="subcellular location">
    <subcellularLocation>
        <location evidence="1">Cell membrane</location>
        <topology evidence="1">Multi-pass membrane protein</topology>
    </subcellularLocation>
</comment>
<organism evidence="7 9">
    <name type="scientific">Candidatus Chlorohelix allophototropha</name>
    <dbReference type="NCBI Taxonomy" id="3003348"/>
    <lineage>
        <taxon>Bacteria</taxon>
        <taxon>Bacillati</taxon>
        <taxon>Chloroflexota</taxon>
        <taxon>Chloroflexia</taxon>
        <taxon>Candidatus Chloroheliales</taxon>
        <taxon>Candidatus Chloroheliaceae</taxon>
        <taxon>Candidatus Chlorohelix</taxon>
    </lineage>
</organism>
<feature type="transmembrane region" description="Helical" evidence="6">
    <location>
        <begin position="115"/>
        <end position="138"/>
    </location>
</feature>
<keyword evidence="4 6" id="KW-1133">Transmembrane helix</keyword>
<proteinExistence type="predicted"/>
<dbReference type="PANTHER" id="PTHR30086">
    <property type="entry name" value="ARGININE EXPORTER PROTEIN ARGO"/>
    <property type="match status" value="1"/>
</dbReference>
<evidence type="ECO:0000313" key="7">
    <source>
        <dbReference type="EMBL" id="NWJ46380.1"/>
    </source>
</evidence>
<evidence type="ECO:0000256" key="1">
    <source>
        <dbReference type="ARBA" id="ARBA00004651"/>
    </source>
</evidence>
<dbReference type="AlphaFoldDB" id="A0A8T7M2B7"/>
<reference evidence="7 9" key="1">
    <citation type="submission" date="2020-06" db="EMBL/GenBank/DDBJ databases">
        <title>Anoxygenic phototrophic Chloroflexota member uses a Type I reaction center.</title>
        <authorList>
            <person name="Tsuji J.M."/>
            <person name="Shaw N.A."/>
            <person name="Nagashima S."/>
            <person name="Venkiteswaran J."/>
            <person name="Schiff S.L."/>
            <person name="Hanada S."/>
            <person name="Tank M."/>
            <person name="Neufeld J.D."/>
        </authorList>
    </citation>
    <scope>NUCLEOTIDE SEQUENCE [LARGE SCALE GENOMIC DNA]</scope>
    <source>
        <strain evidence="7">L227-S17</strain>
    </source>
</reference>
<evidence type="ECO:0000256" key="2">
    <source>
        <dbReference type="ARBA" id="ARBA00022475"/>
    </source>
</evidence>
<feature type="transmembrane region" description="Helical" evidence="6">
    <location>
        <begin position="6"/>
        <end position="27"/>
    </location>
</feature>
<feature type="transmembrane region" description="Helical" evidence="6">
    <location>
        <begin position="73"/>
        <end position="94"/>
    </location>
</feature>
<reference evidence="8" key="2">
    <citation type="journal article" date="2024" name="Nature">
        <title>Anoxygenic phototroph of the Chloroflexota uses a type I reaction centre.</title>
        <authorList>
            <person name="Tsuji J.M."/>
            <person name="Shaw N.A."/>
            <person name="Nagashima S."/>
            <person name="Venkiteswaran J.J."/>
            <person name="Schiff S.L."/>
            <person name="Watanabe T."/>
            <person name="Fukui M."/>
            <person name="Hanada S."/>
            <person name="Tank M."/>
            <person name="Neufeld J.D."/>
        </authorList>
    </citation>
    <scope>NUCLEOTIDE SEQUENCE</scope>
    <source>
        <strain evidence="8">L227-S17</strain>
    </source>
</reference>
<dbReference type="Proteomes" id="UP000521676">
    <property type="component" value="Unassembled WGS sequence"/>
</dbReference>
<keyword evidence="2" id="KW-1003">Cell membrane</keyword>
<dbReference type="GO" id="GO:0015171">
    <property type="term" value="F:amino acid transmembrane transporter activity"/>
    <property type="evidence" value="ECO:0007669"/>
    <property type="project" value="TreeGrafter"/>
</dbReference>
<evidence type="ECO:0000313" key="10">
    <source>
        <dbReference type="Proteomes" id="UP001431572"/>
    </source>
</evidence>
<evidence type="ECO:0000256" key="5">
    <source>
        <dbReference type="ARBA" id="ARBA00023136"/>
    </source>
</evidence>
<evidence type="ECO:0000256" key="3">
    <source>
        <dbReference type="ARBA" id="ARBA00022692"/>
    </source>
</evidence>
<dbReference type="RefSeq" id="WP_341467636.1">
    <property type="nucleotide sequence ID" value="NZ_CP128399.1"/>
</dbReference>
<keyword evidence="5 6" id="KW-0472">Membrane</keyword>
<feature type="transmembrane region" description="Helical" evidence="6">
    <location>
        <begin position="39"/>
        <end position="61"/>
    </location>
</feature>
<keyword evidence="3 6" id="KW-0812">Transmembrane</keyword>